<dbReference type="Proteomes" id="UP000821865">
    <property type="component" value="Chromosome 11"/>
</dbReference>
<proteinExistence type="predicted"/>
<evidence type="ECO:0000313" key="1">
    <source>
        <dbReference type="EMBL" id="KAH7970304.1"/>
    </source>
</evidence>
<protein>
    <submittedName>
        <fullName evidence="1">Uncharacterized protein</fullName>
    </submittedName>
</protein>
<keyword evidence="2" id="KW-1185">Reference proteome</keyword>
<sequence length="277" mass="30654">MDVAQQEALAADAHQLSSGSSQEETMDLHEVQDVPIPEEDDENISSPWIEVTRRANHCSPPPPSHSTLTLDPTLPKPALRRGPGPRQPKQPPLPMEKMIVGGNTYEVAVSPIAPDNSCKGVIYNIGTDCSVEEVRSVVEAPGYEFLIIRHLGSSSTLAITFKGKRVTFYIYVHRMLTRCYLYKRRAAYMYNLSRDQPSRRRLPEPPDNSEVQELWCDSLRRATRVPPIMRIVWRCSYHCHQAVPEMVSSASVSGKACCPTVTAAGPALQVPFAGCAG</sequence>
<accession>A0ACB8DI99</accession>
<dbReference type="EMBL" id="CM023480">
    <property type="protein sequence ID" value="KAH7970304.1"/>
    <property type="molecule type" value="Genomic_DNA"/>
</dbReference>
<evidence type="ECO:0000313" key="2">
    <source>
        <dbReference type="Proteomes" id="UP000821865"/>
    </source>
</evidence>
<gene>
    <name evidence="1" type="ORF">HPB49_002404</name>
</gene>
<comment type="caution">
    <text evidence="1">The sequence shown here is derived from an EMBL/GenBank/DDBJ whole genome shotgun (WGS) entry which is preliminary data.</text>
</comment>
<reference evidence="1" key="1">
    <citation type="submission" date="2020-05" db="EMBL/GenBank/DDBJ databases">
        <title>Large-scale comparative analyses of tick genomes elucidate their genetic diversity and vector capacities.</title>
        <authorList>
            <person name="Jia N."/>
            <person name="Wang J."/>
            <person name="Shi W."/>
            <person name="Du L."/>
            <person name="Sun Y."/>
            <person name="Zhan W."/>
            <person name="Jiang J."/>
            <person name="Wang Q."/>
            <person name="Zhang B."/>
            <person name="Ji P."/>
            <person name="Sakyi L.B."/>
            <person name="Cui X."/>
            <person name="Yuan T."/>
            <person name="Jiang B."/>
            <person name="Yang W."/>
            <person name="Lam T.T.-Y."/>
            <person name="Chang Q."/>
            <person name="Ding S."/>
            <person name="Wang X."/>
            <person name="Zhu J."/>
            <person name="Ruan X."/>
            <person name="Zhao L."/>
            <person name="Wei J."/>
            <person name="Que T."/>
            <person name="Du C."/>
            <person name="Cheng J."/>
            <person name="Dai P."/>
            <person name="Han X."/>
            <person name="Huang E."/>
            <person name="Gao Y."/>
            <person name="Liu J."/>
            <person name="Shao H."/>
            <person name="Ye R."/>
            <person name="Li L."/>
            <person name="Wei W."/>
            <person name="Wang X."/>
            <person name="Wang C."/>
            <person name="Yang T."/>
            <person name="Huo Q."/>
            <person name="Li W."/>
            <person name="Guo W."/>
            <person name="Chen H."/>
            <person name="Zhou L."/>
            <person name="Ni X."/>
            <person name="Tian J."/>
            <person name="Zhou Y."/>
            <person name="Sheng Y."/>
            <person name="Liu T."/>
            <person name="Pan Y."/>
            <person name="Xia L."/>
            <person name="Li J."/>
            <person name="Zhao F."/>
            <person name="Cao W."/>
        </authorList>
    </citation>
    <scope>NUCLEOTIDE SEQUENCE</scope>
    <source>
        <strain evidence="1">Dsil-2018</strain>
    </source>
</reference>
<organism evidence="1 2">
    <name type="scientific">Dermacentor silvarum</name>
    <name type="common">Tick</name>
    <dbReference type="NCBI Taxonomy" id="543639"/>
    <lineage>
        <taxon>Eukaryota</taxon>
        <taxon>Metazoa</taxon>
        <taxon>Ecdysozoa</taxon>
        <taxon>Arthropoda</taxon>
        <taxon>Chelicerata</taxon>
        <taxon>Arachnida</taxon>
        <taxon>Acari</taxon>
        <taxon>Parasitiformes</taxon>
        <taxon>Ixodida</taxon>
        <taxon>Ixodoidea</taxon>
        <taxon>Ixodidae</taxon>
        <taxon>Rhipicephalinae</taxon>
        <taxon>Dermacentor</taxon>
    </lineage>
</organism>
<name>A0ACB8DI99_DERSI</name>